<dbReference type="Pfam" id="PF01195">
    <property type="entry name" value="Pept_tRNA_hydro"/>
    <property type="match status" value="1"/>
</dbReference>
<gene>
    <name evidence="8" type="primary">pth</name>
    <name evidence="11" type="ORF">SAMN02745154_00505</name>
</gene>
<dbReference type="Gene3D" id="3.40.50.1470">
    <property type="entry name" value="Peptidyl-tRNA hydrolase"/>
    <property type="match status" value="1"/>
</dbReference>
<evidence type="ECO:0000313" key="12">
    <source>
        <dbReference type="Proteomes" id="UP000190389"/>
    </source>
</evidence>
<feature type="site" description="Discriminates between blocked and unblocked aminoacyl-tRNA" evidence="8">
    <location>
        <position position="9"/>
    </location>
</feature>
<dbReference type="InterPro" id="IPR001328">
    <property type="entry name" value="Pept_tRNA_hydro"/>
</dbReference>
<dbReference type="InterPro" id="IPR018171">
    <property type="entry name" value="Pept_tRNA_hydro_CS"/>
</dbReference>
<dbReference type="CDD" id="cd00462">
    <property type="entry name" value="PTH"/>
    <property type="match status" value="1"/>
</dbReference>
<organism evidence="11 12">
    <name type="scientific">Mycoplasmopsis verecunda</name>
    <dbReference type="NCBI Taxonomy" id="171291"/>
    <lineage>
        <taxon>Bacteria</taxon>
        <taxon>Bacillati</taxon>
        <taxon>Mycoplasmatota</taxon>
        <taxon>Mycoplasmoidales</taxon>
        <taxon>Metamycoplasmataceae</taxon>
        <taxon>Mycoplasmopsis</taxon>
    </lineage>
</organism>
<evidence type="ECO:0000256" key="2">
    <source>
        <dbReference type="ARBA" id="ARBA00022555"/>
    </source>
</evidence>
<name>A0A1T4LPA1_9BACT</name>
<feature type="binding site" evidence="8">
    <location>
        <position position="14"/>
    </location>
    <ligand>
        <name>tRNA</name>
        <dbReference type="ChEBI" id="CHEBI:17843"/>
    </ligand>
</feature>
<dbReference type="FunFam" id="3.40.50.1470:FF:000001">
    <property type="entry name" value="Peptidyl-tRNA hydrolase"/>
    <property type="match status" value="1"/>
</dbReference>
<comment type="function">
    <text evidence="8">Catalyzes the release of premature peptidyl moieties from peptidyl-tRNA molecules trapped in stalled 50S ribosomal subunits, and thus maintains levels of free tRNAs and 50S ribosomes.</text>
</comment>
<keyword evidence="3 8" id="KW-0378">Hydrolase</keyword>
<dbReference type="InterPro" id="IPR036416">
    <property type="entry name" value="Pept_tRNA_hydro_sf"/>
</dbReference>
<comment type="catalytic activity">
    <reaction evidence="6 8 9">
        <text>an N-acyl-L-alpha-aminoacyl-tRNA + H2O = an N-acyl-L-amino acid + a tRNA + H(+)</text>
        <dbReference type="Rhea" id="RHEA:54448"/>
        <dbReference type="Rhea" id="RHEA-COMP:10123"/>
        <dbReference type="Rhea" id="RHEA-COMP:13883"/>
        <dbReference type="ChEBI" id="CHEBI:15377"/>
        <dbReference type="ChEBI" id="CHEBI:15378"/>
        <dbReference type="ChEBI" id="CHEBI:59874"/>
        <dbReference type="ChEBI" id="CHEBI:78442"/>
        <dbReference type="ChEBI" id="CHEBI:138191"/>
        <dbReference type="EC" id="3.1.1.29"/>
    </reaction>
</comment>
<feature type="binding site" evidence="8">
    <location>
        <position position="108"/>
    </location>
    <ligand>
        <name>tRNA</name>
        <dbReference type="ChEBI" id="CHEBI:17843"/>
    </ligand>
</feature>
<keyword evidence="4 8" id="KW-0694">RNA-binding</keyword>
<dbReference type="PANTHER" id="PTHR17224">
    <property type="entry name" value="PEPTIDYL-TRNA HYDROLASE"/>
    <property type="match status" value="1"/>
</dbReference>
<accession>A0A1T4LPA1</accession>
<proteinExistence type="inferred from homology"/>
<dbReference type="AlphaFoldDB" id="A0A1T4LPA1"/>
<dbReference type="PROSITE" id="PS01195">
    <property type="entry name" value="PEPT_TRNA_HYDROL_1"/>
    <property type="match status" value="1"/>
</dbReference>
<dbReference type="NCBIfam" id="TIGR00447">
    <property type="entry name" value="pth"/>
    <property type="match status" value="1"/>
</dbReference>
<feature type="active site" description="Proton acceptor" evidence="8">
    <location>
        <position position="19"/>
    </location>
</feature>
<protein>
    <recommendedName>
        <fullName evidence="7 8">Peptidyl-tRNA hydrolase</fullName>
        <shortName evidence="8">Pth</shortName>
        <ecNumber evidence="1 8">3.1.1.29</ecNumber>
    </recommendedName>
</protein>
<dbReference type="PROSITE" id="PS01196">
    <property type="entry name" value="PEPT_TRNA_HYDROL_2"/>
    <property type="match status" value="1"/>
</dbReference>
<dbReference type="RefSeq" id="WP_078747223.1">
    <property type="nucleotide sequence ID" value="NZ_CP137850.1"/>
</dbReference>
<dbReference type="STRING" id="171291.SAMN02745154_00505"/>
<keyword evidence="8" id="KW-0963">Cytoplasm</keyword>
<feature type="binding site" evidence="8">
    <location>
        <position position="62"/>
    </location>
    <ligand>
        <name>tRNA</name>
        <dbReference type="ChEBI" id="CHEBI:17843"/>
    </ligand>
</feature>
<evidence type="ECO:0000256" key="1">
    <source>
        <dbReference type="ARBA" id="ARBA00013260"/>
    </source>
</evidence>
<comment type="function">
    <text evidence="8">Hydrolyzes ribosome-free peptidyl-tRNAs (with 1 or more amino acids incorporated), which drop off the ribosome during protein synthesis, or as a result of ribosome stalling.</text>
</comment>
<evidence type="ECO:0000256" key="9">
    <source>
        <dbReference type="RuleBase" id="RU000673"/>
    </source>
</evidence>
<dbReference type="GO" id="GO:0006515">
    <property type="term" value="P:protein quality control for misfolded or incompletely synthesized proteins"/>
    <property type="evidence" value="ECO:0007669"/>
    <property type="project" value="UniProtKB-UniRule"/>
</dbReference>
<dbReference type="HAMAP" id="MF_00083">
    <property type="entry name" value="Pept_tRNA_hydro_bact"/>
    <property type="match status" value="1"/>
</dbReference>
<comment type="subunit">
    <text evidence="8">Monomer.</text>
</comment>
<dbReference type="GO" id="GO:0000049">
    <property type="term" value="F:tRNA binding"/>
    <property type="evidence" value="ECO:0007669"/>
    <property type="project" value="UniProtKB-UniRule"/>
</dbReference>
<sequence>MKLIVGLGNPGEQYKFTRHNAGFLTIDKICKKLQIELNKNKFNGVYAKVDDLIIAKPLTYMNDSGSFVAALCNFFKISPDDILVIHDEKDYPLGKSTIKIGGSGGSHNGVRSIVQQLGSQDFKRLKIGITTPHESQLRDFVLGRFTVEQMEILEPVLDRAANAAISFAFNDILTVMNKYNTRSKNA</sequence>
<evidence type="ECO:0000256" key="5">
    <source>
        <dbReference type="ARBA" id="ARBA00038063"/>
    </source>
</evidence>
<dbReference type="Proteomes" id="UP000190389">
    <property type="component" value="Unassembled WGS sequence"/>
</dbReference>
<evidence type="ECO:0000256" key="4">
    <source>
        <dbReference type="ARBA" id="ARBA00022884"/>
    </source>
</evidence>
<comment type="similarity">
    <text evidence="5 8 10">Belongs to the PTH family.</text>
</comment>
<evidence type="ECO:0000313" key="11">
    <source>
        <dbReference type="EMBL" id="SJZ56569.1"/>
    </source>
</evidence>
<comment type="subcellular location">
    <subcellularLocation>
        <location evidence="8">Cytoplasm</location>
    </subcellularLocation>
</comment>
<keyword evidence="12" id="KW-1185">Reference proteome</keyword>
<dbReference type="GO" id="GO:0005737">
    <property type="term" value="C:cytoplasm"/>
    <property type="evidence" value="ECO:0007669"/>
    <property type="project" value="UniProtKB-SubCell"/>
</dbReference>
<reference evidence="12" key="1">
    <citation type="submission" date="2017-02" db="EMBL/GenBank/DDBJ databases">
        <authorList>
            <person name="Varghese N."/>
            <person name="Submissions S."/>
        </authorList>
    </citation>
    <scope>NUCLEOTIDE SEQUENCE [LARGE SCALE GENOMIC DNA]</scope>
    <source>
        <strain evidence="12">ATCC 27862</strain>
    </source>
</reference>
<keyword evidence="2 8" id="KW-0820">tRNA-binding</keyword>
<feature type="site" description="Stabilizes the basic form of H active site to accept a proton" evidence="8">
    <location>
        <position position="87"/>
    </location>
</feature>
<dbReference type="EC" id="3.1.1.29" evidence="1 8"/>
<evidence type="ECO:0000256" key="10">
    <source>
        <dbReference type="RuleBase" id="RU004320"/>
    </source>
</evidence>
<dbReference type="GO" id="GO:0072344">
    <property type="term" value="P:rescue of stalled ribosome"/>
    <property type="evidence" value="ECO:0007669"/>
    <property type="project" value="UniProtKB-UniRule"/>
</dbReference>
<evidence type="ECO:0000256" key="6">
    <source>
        <dbReference type="ARBA" id="ARBA00048707"/>
    </source>
</evidence>
<dbReference type="OrthoDB" id="9800507at2"/>
<evidence type="ECO:0000256" key="8">
    <source>
        <dbReference type="HAMAP-Rule" id="MF_00083"/>
    </source>
</evidence>
<dbReference type="SUPFAM" id="SSF53178">
    <property type="entry name" value="Peptidyl-tRNA hydrolase-like"/>
    <property type="match status" value="1"/>
</dbReference>
<feature type="binding site" evidence="8">
    <location>
        <position position="60"/>
    </location>
    <ligand>
        <name>tRNA</name>
        <dbReference type="ChEBI" id="CHEBI:17843"/>
    </ligand>
</feature>
<dbReference type="PANTHER" id="PTHR17224:SF1">
    <property type="entry name" value="PEPTIDYL-TRNA HYDROLASE"/>
    <property type="match status" value="1"/>
</dbReference>
<evidence type="ECO:0000256" key="3">
    <source>
        <dbReference type="ARBA" id="ARBA00022801"/>
    </source>
</evidence>
<dbReference type="GO" id="GO:0004045">
    <property type="term" value="F:peptidyl-tRNA hydrolase activity"/>
    <property type="evidence" value="ECO:0007669"/>
    <property type="project" value="UniProtKB-UniRule"/>
</dbReference>
<dbReference type="EMBL" id="FUXF01000018">
    <property type="protein sequence ID" value="SJZ56569.1"/>
    <property type="molecule type" value="Genomic_DNA"/>
</dbReference>
<evidence type="ECO:0000256" key="7">
    <source>
        <dbReference type="ARBA" id="ARBA00050038"/>
    </source>
</evidence>